<accession>A0A834JCD2</accession>
<evidence type="ECO:0000313" key="2">
    <source>
        <dbReference type="Proteomes" id="UP000614350"/>
    </source>
</evidence>
<proteinExistence type="predicted"/>
<protein>
    <submittedName>
        <fullName evidence="1">Uncharacterized protein</fullName>
    </submittedName>
</protein>
<comment type="caution">
    <text evidence="1">The sequence shown here is derived from an EMBL/GenBank/DDBJ whole genome shotgun (WGS) entry which is preliminary data.</text>
</comment>
<organism evidence="1 2">
    <name type="scientific">Vespula vulgaris</name>
    <name type="common">Yellow jacket</name>
    <name type="synonym">Wasp</name>
    <dbReference type="NCBI Taxonomy" id="7454"/>
    <lineage>
        <taxon>Eukaryota</taxon>
        <taxon>Metazoa</taxon>
        <taxon>Ecdysozoa</taxon>
        <taxon>Arthropoda</taxon>
        <taxon>Hexapoda</taxon>
        <taxon>Insecta</taxon>
        <taxon>Pterygota</taxon>
        <taxon>Neoptera</taxon>
        <taxon>Endopterygota</taxon>
        <taxon>Hymenoptera</taxon>
        <taxon>Apocrita</taxon>
        <taxon>Aculeata</taxon>
        <taxon>Vespoidea</taxon>
        <taxon>Vespidae</taxon>
        <taxon>Vespinae</taxon>
        <taxon>Vespula</taxon>
    </lineage>
</organism>
<dbReference type="AlphaFoldDB" id="A0A834JCD2"/>
<keyword evidence="2" id="KW-1185">Reference proteome</keyword>
<reference evidence="1" key="1">
    <citation type="journal article" date="2020" name="G3 (Bethesda)">
        <title>High-Quality Assemblies for Three Invasive Social Wasps from the &lt;i&gt;Vespula&lt;/i&gt; Genus.</title>
        <authorList>
            <person name="Harrop T.W.R."/>
            <person name="Guhlin J."/>
            <person name="McLaughlin G.M."/>
            <person name="Permina E."/>
            <person name="Stockwell P."/>
            <person name="Gilligan J."/>
            <person name="Le Lec M.F."/>
            <person name="Gruber M.A.M."/>
            <person name="Quinn O."/>
            <person name="Lovegrove M."/>
            <person name="Duncan E.J."/>
            <person name="Remnant E.J."/>
            <person name="Van Eeckhoven J."/>
            <person name="Graham B."/>
            <person name="Knapp R.A."/>
            <person name="Langford K.W."/>
            <person name="Kronenberg Z."/>
            <person name="Press M.O."/>
            <person name="Eacker S.M."/>
            <person name="Wilson-Rankin E.E."/>
            <person name="Purcell J."/>
            <person name="Lester P.J."/>
            <person name="Dearden P.K."/>
        </authorList>
    </citation>
    <scope>NUCLEOTIDE SEQUENCE</scope>
    <source>
        <strain evidence="1">Marl-1</strain>
    </source>
</reference>
<name>A0A834JCD2_VESVU</name>
<sequence>MVRHSVTATAPATATATAIAPAPATATATATAPVPAPAALAAAAVAARTKEPYMSAEKNGDFERVSILLKQRPQTPIKDRSRMVVV</sequence>
<dbReference type="Proteomes" id="UP000614350">
    <property type="component" value="Unassembled WGS sequence"/>
</dbReference>
<gene>
    <name evidence="1" type="ORF">HZH66_013353</name>
</gene>
<evidence type="ECO:0000313" key="1">
    <source>
        <dbReference type="EMBL" id="KAF7382951.1"/>
    </source>
</evidence>
<dbReference type="EMBL" id="JACSEA010000018">
    <property type="protein sequence ID" value="KAF7382951.1"/>
    <property type="molecule type" value="Genomic_DNA"/>
</dbReference>